<keyword evidence="3" id="KW-1003">Cell membrane</keyword>
<accession>A0A939QK15</accession>
<evidence type="ECO:0000256" key="5">
    <source>
        <dbReference type="ARBA" id="ARBA00022989"/>
    </source>
</evidence>
<reference evidence="9" key="1">
    <citation type="submission" date="2021-03" db="EMBL/GenBank/DDBJ databases">
        <title>Microbacterium sp. nov., a novel actinobacterium isolated from cow dung.</title>
        <authorList>
            <person name="Zhang L."/>
        </authorList>
    </citation>
    <scope>NUCLEOTIDE SEQUENCE</scope>
    <source>
        <strain evidence="9">NEAU-LLB</strain>
    </source>
</reference>
<dbReference type="RefSeq" id="WP_208502800.1">
    <property type="nucleotide sequence ID" value="NZ_JAGFOA010000003.1"/>
</dbReference>
<evidence type="ECO:0000256" key="4">
    <source>
        <dbReference type="ARBA" id="ARBA00022692"/>
    </source>
</evidence>
<feature type="transmembrane region" description="Helical" evidence="7">
    <location>
        <begin position="178"/>
        <end position="198"/>
    </location>
</feature>
<evidence type="ECO:0000256" key="6">
    <source>
        <dbReference type="ARBA" id="ARBA00023136"/>
    </source>
</evidence>
<evidence type="ECO:0000313" key="10">
    <source>
        <dbReference type="Proteomes" id="UP000680132"/>
    </source>
</evidence>
<dbReference type="GO" id="GO:0055085">
    <property type="term" value="P:transmembrane transport"/>
    <property type="evidence" value="ECO:0007669"/>
    <property type="project" value="InterPro"/>
</dbReference>
<dbReference type="CDD" id="cd06261">
    <property type="entry name" value="TM_PBP2"/>
    <property type="match status" value="1"/>
</dbReference>
<dbReference type="GO" id="GO:0005886">
    <property type="term" value="C:plasma membrane"/>
    <property type="evidence" value="ECO:0007669"/>
    <property type="project" value="UniProtKB-SubCell"/>
</dbReference>
<evidence type="ECO:0000259" key="8">
    <source>
        <dbReference type="PROSITE" id="PS50928"/>
    </source>
</evidence>
<gene>
    <name evidence="9" type="ORF">J5V96_08610</name>
</gene>
<dbReference type="AlphaFoldDB" id="A0A939QK15"/>
<keyword evidence="2 7" id="KW-0813">Transport</keyword>
<evidence type="ECO:0000256" key="1">
    <source>
        <dbReference type="ARBA" id="ARBA00004651"/>
    </source>
</evidence>
<dbReference type="Gene3D" id="1.10.3720.10">
    <property type="entry name" value="MetI-like"/>
    <property type="match status" value="1"/>
</dbReference>
<dbReference type="PROSITE" id="PS50928">
    <property type="entry name" value="ABC_TM1"/>
    <property type="match status" value="1"/>
</dbReference>
<keyword evidence="5 7" id="KW-1133">Transmembrane helix</keyword>
<sequence length="334" mass="35719">MTRSRYLLGRLGHALLVIVSAYVFVWVILFALDGDPVRNRLENPQNPVPPDVADRIISYYQLDRTPFEQFWTALTRLLQGDLGYSLSTGRPVAELLGQGLASTSLLALLGLVAALAISLAVAFVAVFPKSETIRRIAGSLPLLSLSLPTFLVGLLLLQVFAYQLGWFSAIRDEGAKSLILPALTLGIVGSPSLTRVLIQGLSAAKGRPFVNVLRAKGLPESRIILRHVLKNGSIPALTLAGLTAGALLAGSVITETIFSRAGLGFVTEQAVRAQDGPVVLGVVLLVAVIVTLFNLATDLIYPLIDPRIDIVPGVTRSQRAPLLARRAKAKEVVS</sequence>
<dbReference type="InterPro" id="IPR035906">
    <property type="entry name" value="MetI-like_sf"/>
</dbReference>
<name>A0A939QK15_9MICO</name>
<dbReference type="InterPro" id="IPR000515">
    <property type="entry name" value="MetI-like"/>
</dbReference>
<dbReference type="EMBL" id="JAGFOA010000003">
    <property type="protein sequence ID" value="MBO3663575.1"/>
    <property type="molecule type" value="Genomic_DNA"/>
</dbReference>
<feature type="domain" description="ABC transmembrane type-1" evidence="8">
    <location>
        <begin position="100"/>
        <end position="301"/>
    </location>
</feature>
<feature type="transmembrane region" description="Helical" evidence="7">
    <location>
        <begin position="278"/>
        <end position="297"/>
    </location>
</feature>
<dbReference type="PANTHER" id="PTHR43163">
    <property type="entry name" value="DIPEPTIDE TRANSPORT SYSTEM PERMEASE PROTEIN DPPB-RELATED"/>
    <property type="match status" value="1"/>
</dbReference>
<evidence type="ECO:0000256" key="2">
    <source>
        <dbReference type="ARBA" id="ARBA00022448"/>
    </source>
</evidence>
<keyword evidence="4 7" id="KW-0812">Transmembrane</keyword>
<feature type="transmembrane region" description="Helical" evidence="7">
    <location>
        <begin position="140"/>
        <end position="166"/>
    </location>
</feature>
<keyword evidence="6 7" id="KW-0472">Membrane</keyword>
<proteinExistence type="inferred from homology"/>
<dbReference type="SUPFAM" id="SSF161098">
    <property type="entry name" value="MetI-like"/>
    <property type="match status" value="1"/>
</dbReference>
<organism evidence="9 10">
    <name type="scientific">Microbacterium stercoris</name>
    <dbReference type="NCBI Taxonomy" id="2820289"/>
    <lineage>
        <taxon>Bacteria</taxon>
        <taxon>Bacillati</taxon>
        <taxon>Actinomycetota</taxon>
        <taxon>Actinomycetes</taxon>
        <taxon>Micrococcales</taxon>
        <taxon>Microbacteriaceae</taxon>
        <taxon>Microbacterium</taxon>
    </lineage>
</organism>
<comment type="similarity">
    <text evidence="7">Belongs to the binding-protein-dependent transport system permease family.</text>
</comment>
<dbReference type="Proteomes" id="UP000680132">
    <property type="component" value="Unassembled WGS sequence"/>
</dbReference>
<evidence type="ECO:0000313" key="9">
    <source>
        <dbReference type="EMBL" id="MBO3663575.1"/>
    </source>
</evidence>
<dbReference type="Pfam" id="PF00528">
    <property type="entry name" value="BPD_transp_1"/>
    <property type="match status" value="1"/>
</dbReference>
<keyword evidence="10" id="KW-1185">Reference proteome</keyword>
<evidence type="ECO:0000256" key="3">
    <source>
        <dbReference type="ARBA" id="ARBA00022475"/>
    </source>
</evidence>
<protein>
    <submittedName>
        <fullName evidence="9">ABC transporter permease</fullName>
    </submittedName>
</protein>
<comment type="caution">
    <text evidence="9">The sequence shown here is derived from an EMBL/GenBank/DDBJ whole genome shotgun (WGS) entry which is preliminary data.</text>
</comment>
<feature type="transmembrane region" description="Helical" evidence="7">
    <location>
        <begin position="12"/>
        <end position="32"/>
    </location>
</feature>
<evidence type="ECO:0000256" key="7">
    <source>
        <dbReference type="RuleBase" id="RU363032"/>
    </source>
</evidence>
<feature type="transmembrane region" description="Helical" evidence="7">
    <location>
        <begin position="236"/>
        <end position="258"/>
    </location>
</feature>
<feature type="transmembrane region" description="Helical" evidence="7">
    <location>
        <begin position="105"/>
        <end position="128"/>
    </location>
</feature>
<comment type="subcellular location">
    <subcellularLocation>
        <location evidence="1 7">Cell membrane</location>
        <topology evidence="1 7">Multi-pass membrane protein</topology>
    </subcellularLocation>
</comment>
<dbReference type="PANTHER" id="PTHR43163:SF6">
    <property type="entry name" value="DIPEPTIDE TRANSPORT SYSTEM PERMEASE PROTEIN DPPB-RELATED"/>
    <property type="match status" value="1"/>
</dbReference>